<dbReference type="AlphaFoldDB" id="A0A412AWN1"/>
<dbReference type="PANTHER" id="PTHR37826">
    <property type="entry name" value="FLOTILLIN BAND_7_5 DOMAIN PROTEIN"/>
    <property type="match status" value="1"/>
</dbReference>
<evidence type="ECO:0000313" key="3">
    <source>
        <dbReference type="Proteomes" id="UP000284751"/>
    </source>
</evidence>
<keyword evidence="1" id="KW-0472">Membrane</keyword>
<comment type="caution">
    <text evidence="2">The sequence shown here is derived from an EMBL/GenBank/DDBJ whole genome shotgun (WGS) entry which is preliminary data.</text>
</comment>
<dbReference type="Proteomes" id="UP000284751">
    <property type="component" value="Unassembled WGS sequence"/>
</dbReference>
<protein>
    <recommendedName>
        <fullName evidence="4">DNA-directed RNA polymerase subunit P</fullName>
    </recommendedName>
</protein>
<name>A0A412AWN1_9FIRM</name>
<feature type="transmembrane region" description="Helical" evidence="1">
    <location>
        <begin position="339"/>
        <end position="361"/>
    </location>
</feature>
<accession>A0A412AWN1</accession>
<keyword evidence="1" id="KW-0812">Transmembrane</keyword>
<sequence length="364" mass="40530">MQTLQEYKCPCCGGAIAFDSTLQKMKCPYCDTEFEMEILASYDSELKNEQPADMNWESTAGAEWQKGEADGLRSYVCKSCGGEIVGDENTAATACPFCGNPVVMMGQFSGALKPDIVIPFKLDKKAAKAGLTKHLTGKRFLPKIFKDQNHIDEIKGIYVPFWLFDTEVDAQVRYRATKVRVWSDSDYNYTETSHFMVHRSGSVGFEHVPVDGSSKMADDLMESIEPYDFSETMDFQTAYLAGYLADKYDVTAEESIDRANERIKRSTEDTFAGTVEGYTTVTAENSSVQFHGGKVRYALYPVWLLNTTWNGNKYTFAMNGQTGKFVGDLPVDKAAASRWTIILAAVFAAVTYGGAWLLHLLGLF</sequence>
<evidence type="ECO:0008006" key="4">
    <source>
        <dbReference type="Google" id="ProtNLM"/>
    </source>
</evidence>
<gene>
    <name evidence="2" type="ORF">DWY99_08845</name>
</gene>
<proteinExistence type="predicted"/>
<reference evidence="2 3" key="1">
    <citation type="submission" date="2018-08" db="EMBL/GenBank/DDBJ databases">
        <title>A genome reference for cultivated species of the human gut microbiota.</title>
        <authorList>
            <person name="Zou Y."/>
            <person name="Xue W."/>
            <person name="Luo G."/>
        </authorList>
    </citation>
    <scope>NUCLEOTIDE SEQUENCE [LARGE SCALE GENOMIC DNA]</scope>
    <source>
        <strain evidence="2 3">AF28-26</strain>
    </source>
</reference>
<dbReference type="Gene3D" id="2.20.28.30">
    <property type="entry name" value="RNA polymerase ii, chain L"/>
    <property type="match status" value="2"/>
</dbReference>
<dbReference type="EMBL" id="QRTC01000033">
    <property type="protein sequence ID" value="RGQ39460.1"/>
    <property type="molecule type" value="Genomic_DNA"/>
</dbReference>
<organism evidence="2 3">
    <name type="scientific">[Clostridium] leptum</name>
    <dbReference type="NCBI Taxonomy" id="1535"/>
    <lineage>
        <taxon>Bacteria</taxon>
        <taxon>Bacillati</taxon>
        <taxon>Bacillota</taxon>
        <taxon>Clostridia</taxon>
        <taxon>Eubacteriales</taxon>
        <taxon>Oscillospiraceae</taxon>
        <taxon>Oscillospiraceae incertae sedis</taxon>
    </lineage>
</organism>
<evidence type="ECO:0000256" key="1">
    <source>
        <dbReference type="SAM" id="Phobius"/>
    </source>
</evidence>
<keyword evidence="1" id="KW-1133">Transmembrane helix</keyword>
<dbReference type="PANTHER" id="PTHR37826:SF3">
    <property type="entry name" value="J DOMAIN-CONTAINING PROTEIN"/>
    <property type="match status" value="1"/>
</dbReference>
<evidence type="ECO:0000313" key="2">
    <source>
        <dbReference type="EMBL" id="RGQ39460.1"/>
    </source>
</evidence>